<sequence length="345" mass="39413">MKAGGTMELQKALQAIRTKELQSIYLVIGSEMFLQEQVRTAFLERFSVGKDDLNFASFDMEKDPLDMVIQEAQSLPFFGDQRLLFVERPFFLTAEKKSNAPEHDLDDFLNYIKDPLESSVMVIFADVDKLDERKKITKQLKKAAVVIDVAPMKEADVRQYLQQSLANDGIEMSREAFDLFLRLTDLHLSKAMQELQKLRLYAGNGNKITKEIVLQLIPKTLEHNVFELTSDVLKGNVSDALRLYDDLLLQGEETIKINAILISQVRLLLQAAILMKIGYQQANIAETLGIHPYRVKLAMQQARGFGEKQLAALYSELIENDYLVKSGQMDKEYLFQLFVLKHGKQ</sequence>
<dbReference type="Proteomes" id="UP001253851">
    <property type="component" value="Unassembled WGS sequence"/>
</dbReference>
<feature type="domain" description="DNA polymerase III delta N-terminal" evidence="9">
    <location>
        <begin position="25"/>
        <end position="148"/>
    </location>
</feature>
<dbReference type="InterPro" id="IPR027417">
    <property type="entry name" value="P-loop_NTPase"/>
</dbReference>
<dbReference type="InterPro" id="IPR010372">
    <property type="entry name" value="DNA_pol3_delta_N"/>
</dbReference>
<protein>
    <recommendedName>
        <fullName evidence="2">DNA polymerase III subunit delta</fullName>
        <ecNumber evidence="1">2.7.7.7</ecNumber>
    </recommendedName>
</protein>
<evidence type="ECO:0000313" key="15">
    <source>
        <dbReference type="Proteomes" id="UP001253851"/>
    </source>
</evidence>
<evidence type="ECO:0000256" key="1">
    <source>
        <dbReference type="ARBA" id="ARBA00012417"/>
    </source>
</evidence>
<evidence type="ECO:0000313" key="14">
    <source>
        <dbReference type="Proteomes" id="UP000286288"/>
    </source>
</evidence>
<comment type="caution">
    <text evidence="13">The sequence shown here is derived from an EMBL/GenBank/DDBJ whole genome shotgun (WGS) entry which is preliminary data.</text>
</comment>
<dbReference type="SUPFAM" id="SSF52540">
    <property type="entry name" value="P-loop containing nucleoside triphosphate hydrolases"/>
    <property type="match status" value="1"/>
</dbReference>
<dbReference type="EC" id="2.7.7.7" evidence="1"/>
<dbReference type="PANTHER" id="PTHR34388">
    <property type="entry name" value="DNA POLYMERASE III SUBUNIT DELTA"/>
    <property type="match status" value="1"/>
</dbReference>
<dbReference type="Pfam" id="PF06144">
    <property type="entry name" value="DNA_pol3_delta"/>
    <property type="match status" value="1"/>
</dbReference>
<dbReference type="InterPro" id="IPR048466">
    <property type="entry name" value="DNA_pol3_delta-like_C"/>
</dbReference>
<evidence type="ECO:0000259" key="9">
    <source>
        <dbReference type="Pfam" id="PF06144"/>
    </source>
</evidence>
<dbReference type="Gene3D" id="3.40.50.300">
    <property type="entry name" value="P-loop containing nucleotide triphosphate hydrolases"/>
    <property type="match status" value="1"/>
</dbReference>
<evidence type="ECO:0000256" key="7">
    <source>
        <dbReference type="ARBA" id="ARBA00034754"/>
    </source>
</evidence>
<keyword evidence="6" id="KW-0239">DNA-directed DNA polymerase</keyword>
<evidence type="ECO:0000256" key="4">
    <source>
        <dbReference type="ARBA" id="ARBA00022695"/>
    </source>
</evidence>
<dbReference type="Proteomes" id="UP000286288">
    <property type="component" value="Unassembled WGS sequence"/>
</dbReference>
<dbReference type="PANTHER" id="PTHR34388:SF1">
    <property type="entry name" value="DNA POLYMERASE III SUBUNIT DELTA"/>
    <property type="match status" value="1"/>
</dbReference>
<evidence type="ECO:0000313" key="13">
    <source>
        <dbReference type="EMBL" id="RHK08362.1"/>
    </source>
</evidence>
<evidence type="ECO:0000313" key="11">
    <source>
        <dbReference type="EMBL" id="MDT2964590.1"/>
    </source>
</evidence>
<organism evidence="13 14">
    <name type="scientific">Enterococcus casseliflavus</name>
    <name type="common">Enterococcus flavescens</name>
    <dbReference type="NCBI Taxonomy" id="37734"/>
    <lineage>
        <taxon>Bacteria</taxon>
        <taxon>Bacillati</taxon>
        <taxon>Bacillota</taxon>
        <taxon>Bacilli</taxon>
        <taxon>Lactobacillales</taxon>
        <taxon>Enterococcaceae</taxon>
        <taxon>Enterococcus</taxon>
    </lineage>
</organism>
<dbReference type="SUPFAM" id="SSF48019">
    <property type="entry name" value="post-AAA+ oligomerization domain-like"/>
    <property type="match status" value="1"/>
</dbReference>
<dbReference type="Proteomes" id="UP001268896">
    <property type="component" value="Unassembled WGS sequence"/>
</dbReference>
<evidence type="ECO:0000256" key="5">
    <source>
        <dbReference type="ARBA" id="ARBA00022705"/>
    </source>
</evidence>
<reference evidence="11 15" key="2">
    <citation type="submission" date="2023-03" db="EMBL/GenBank/DDBJ databases">
        <authorList>
            <person name="Shen W."/>
            <person name="Cai J."/>
        </authorList>
    </citation>
    <scope>NUCLEOTIDE SEQUENCE [LARGE SCALE GENOMIC DNA]</scope>
    <source>
        <strain evidence="12 15">B516</strain>
        <strain evidence="11">K72-2</strain>
    </source>
</reference>
<comment type="catalytic activity">
    <reaction evidence="8">
        <text>DNA(n) + a 2'-deoxyribonucleoside 5'-triphosphate = DNA(n+1) + diphosphate</text>
        <dbReference type="Rhea" id="RHEA:22508"/>
        <dbReference type="Rhea" id="RHEA-COMP:17339"/>
        <dbReference type="Rhea" id="RHEA-COMP:17340"/>
        <dbReference type="ChEBI" id="CHEBI:33019"/>
        <dbReference type="ChEBI" id="CHEBI:61560"/>
        <dbReference type="ChEBI" id="CHEBI:173112"/>
        <dbReference type="EC" id="2.7.7.7"/>
    </reaction>
</comment>
<accession>A0A377KX85</accession>
<gene>
    <name evidence="11" type="primary">holA</name>
    <name evidence="13" type="ORF">DW084_01530</name>
    <name evidence="11" type="ORF">P7I32_08200</name>
    <name evidence="12" type="ORF">P7I34_07650</name>
</gene>
<keyword evidence="4 11" id="KW-0548">Nucleotidyltransferase</keyword>
<dbReference type="Gene3D" id="1.10.8.60">
    <property type="match status" value="1"/>
</dbReference>
<dbReference type="Pfam" id="PF21694">
    <property type="entry name" value="DNA_pol3_delta_C"/>
    <property type="match status" value="1"/>
</dbReference>
<dbReference type="Gene3D" id="1.20.272.10">
    <property type="match status" value="1"/>
</dbReference>
<dbReference type="EMBL" id="QRMZ01000001">
    <property type="protein sequence ID" value="RHK08362.1"/>
    <property type="molecule type" value="Genomic_DNA"/>
</dbReference>
<dbReference type="InterPro" id="IPR008921">
    <property type="entry name" value="DNA_pol3_clamp-load_cplx_C"/>
</dbReference>
<evidence type="ECO:0000256" key="3">
    <source>
        <dbReference type="ARBA" id="ARBA00022679"/>
    </source>
</evidence>
<dbReference type="AlphaFoldDB" id="A0A377KX85"/>
<evidence type="ECO:0000256" key="8">
    <source>
        <dbReference type="ARBA" id="ARBA00049244"/>
    </source>
</evidence>
<feature type="domain" description="DNA polymerase III delta subunit-like C-terminal" evidence="10">
    <location>
        <begin position="222"/>
        <end position="341"/>
    </location>
</feature>
<keyword evidence="5" id="KW-0235">DNA replication</keyword>
<evidence type="ECO:0000256" key="6">
    <source>
        <dbReference type="ARBA" id="ARBA00022932"/>
    </source>
</evidence>
<evidence type="ECO:0000256" key="2">
    <source>
        <dbReference type="ARBA" id="ARBA00017703"/>
    </source>
</evidence>
<dbReference type="GO" id="GO:0009360">
    <property type="term" value="C:DNA polymerase III complex"/>
    <property type="evidence" value="ECO:0007669"/>
    <property type="project" value="InterPro"/>
</dbReference>
<proteinExistence type="inferred from homology"/>
<dbReference type="NCBIfam" id="TIGR01128">
    <property type="entry name" value="holA"/>
    <property type="match status" value="1"/>
</dbReference>
<dbReference type="EMBL" id="JARQDV010000003">
    <property type="protein sequence ID" value="MDT2964590.1"/>
    <property type="molecule type" value="Genomic_DNA"/>
</dbReference>
<dbReference type="GO" id="GO:0003677">
    <property type="term" value="F:DNA binding"/>
    <property type="evidence" value="ECO:0007669"/>
    <property type="project" value="InterPro"/>
</dbReference>
<keyword evidence="3 11" id="KW-0808">Transferase</keyword>
<dbReference type="GO" id="GO:0006261">
    <property type="term" value="P:DNA-templated DNA replication"/>
    <property type="evidence" value="ECO:0007669"/>
    <property type="project" value="TreeGrafter"/>
</dbReference>
<dbReference type="InterPro" id="IPR005790">
    <property type="entry name" value="DNA_polIII_delta"/>
</dbReference>
<comment type="similarity">
    <text evidence="7">Belongs to the DNA polymerase HolA subunit family.</text>
</comment>
<evidence type="ECO:0000313" key="12">
    <source>
        <dbReference type="EMBL" id="MDT2982532.1"/>
    </source>
</evidence>
<reference evidence="13 14" key="1">
    <citation type="submission" date="2018-08" db="EMBL/GenBank/DDBJ databases">
        <title>A genome reference for cultivated species of the human gut microbiota.</title>
        <authorList>
            <person name="Zou Y."/>
            <person name="Xue W."/>
            <person name="Luo G."/>
        </authorList>
    </citation>
    <scope>NUCLEOTIDE SEQUENCE [LARGE SCALE GENOMIC DNA]</scope>
    <source>
        <strain evidence="13 14">AF48-16</strain>
    </source>
</reference>
<dbReference type="EMBL" id="JARQDZ010000003">
    <property type="protein sequence ID" value="MDT2982532.1"/>
    <property type="molecule type" value="Genomic_DNA"/>
</dbReference>
<evidence type="ECO:0000259" key="10">
    <source>
        <dbReference type="Pfam" id="PF21694"/>
    </source>
</evidence>
<dbReference type="GO" id="GO:0003887">
    <property type="term" value="F:DNA-directed DNA polymerase activity"/>
    <property type="evidence" value="ECO:0007669"/>
    <property type="project" value="UniProtKB-KW"/>
</dbReference>
<name>A0A377KX85_ENTCA</name>